<evidence type="ECO:0000256" key="1">
    <source>
        <dbReference type="ARBA" id="ARBA00009550"/>
    </source>
</evidence>
<dbReference type="AlphaFoldDB" id="A0A8T2U4N4"/>
<evidence type="ECO:0000256" key="3">
    <source>
        <dbReference type="SAM" id="MobiDB-lite"/>
    </source>
</evidence>
<organism evidence="4 5">
    <name type="scientific">Ceratopteris richardii</name>
    <name type="common">Triangle waterfern</name>
    <dbReference type="NCBI Taxonomy" id="49495"/>
    <lineage>
        <taxon>Eukaryota</taxon>
        <taxon>Viridiplantae</taxon>
        <taxon>Streptophyta</taxon>
        <taxon>Embryophyta</taxon>
        <taxon>Tracheophyta</taxon>
        <taxon>Polypodiopsida</taxon>
        <taxon>Polypodiidae</taxon>
        <taxon>Polypodiales</taxon>
        <taxon>Pteridineae</taxon>
        <taxon>Pteridaceae</taxon>
        <taxon>Parkerioideae</taxon>
        <taxon>Ceratopteris</taxon>
    </lineage>
</organism>
<feature type="compositionally biased region" description="Basic and acidic residues" evidence="3">
    <location>
        <begin position="9"/>
        <end position="20"/>
    </location>
</feature>
<keyword evidence="2" id="KW-0175">Coiled coil</keyword>
<evidence type="ECO:0008006" key="6">
    <source>
        <dbReference type="Google" id="ProtNLM"/>
    </source>
</evidence>
<sequence>MAMACMPDKQTENDIRKDESLQEIASKLPEGDALPDGFSDCPTELDSSRRPLQPSKVDSPGVSCDSSMTYPDGPSSIFGTSNDSFGASVVSTDTNDVSSPSLASPNSKRERSRSFPVQLSSAESLEENYIDERKNQIEDYSTADKSDLFVITEVVGHNKNSSDEKVLIEVRDARTWDARTDKVSDTNDQDASPEIDQLIHATALSDNGIQTVEGLHSSLLEDEIADLRKQKEQLINENSILNAQLAKSKLVREKLESLCRELQRHNKQLTDECKRIASEEQQKRLELSNRFHEAIKDVTVKLEEQGDERLRQAKQNELLQEKLRQFTQQYELQEQQYAQHLKAKSLDYQILEVKLKQQEEINKQGEAKLFGLTEHITQLLQTEQEQKARIALYGEKFEQFQEMLSKSNEVFASFKTQMEKMSKTIKNLEKENLALKRKCEKSDVSLIELVDERAQLRKQLETTRNQKERLEALCRTMQAERKQQNVAMASVPGSTADSDSINTPTVVEAEQVE</sequence>
<evidence type="ECO:0000256" key="2">
    <source>
        <dbReference type="SAM" id="Coils"/>
    </source>
</evidence>
<evidence type="ECO:0000313" key="5">
    <source>
        <dbReference type="Proteomes" id="UP000825935"/>
    </source>
</evidence>
<dbReference type="OMA" id="NQIANTE"/>
<dbReference type="InterPro" id="IPR026183">
    <property type="entry name" value="Taxilin_fam"/>
</dbReference>
<feature type="coiled-coil region" evidence="2">
    <location>
        <begin position="316"/>
        <end position="368"/>
    </location>
</feature>
<dbReference type="GO" id="GO:0019905">
    <property type="term" value="F:syntaxin binding"/>
    <property type="evidence" value="ECO:0007669"/>
    <property type="project" value="InterPro"/>
</dbReference>
<gene>
    <name evidence="4" type="ORF">KP509_08G011200</name>
</gene>
<feature type="region of interest" description="Disordered" evidence="3">
    <location>
        <begin position="1"/>
        <end position="120"/>
    </location>
</feature>
<dbReference type="Proteomes" id="UP000825935">
    <property type="component" value="Chromosome 8"/>
</dbReference>
<accession>A0A8T2U4N4</accession>
<keyword evidence="5" id="KW-1185">Reference proteome</keyword>
<comment type="similarity">
    <text evidence="1">Belongs to the taxilin family.</text>
</comment>
<dbReference type="Pfam" id="PF09728">
    <property type="entry name" value="Taxilin"/>
    <property type="match status" value="1"/>
</dbReference>
<dbReference type="EMBL" id="CM035413">
    <property type="protein sequence ID" value="KAH7430717.1"/>
    <property type="molecule type" value="Genomic_DNA"/>
</dbReference>
<feature type="compositionally biased region" description="Polar residues" evidence="3">
    <location>
        <begin position="484"/>
        <end position="505"/>
    </location>
</feature>
<evidence type="ECO:0000313" key="4">
    <source>
        <dbReference type="EMBL" id="KAH7430717.1"/>
    </source>
</evidence>
<feature type="coiled-coil region" evidence="2">
    <location>
        <begin position="217"/>
        <end position="282"/>
    </location>
</feature>
<dbReference type="OrthoDB" id="425555at2759"/>
<feature type="region of interest" description="Disordered" evidence="3">
    <location>
        <begin position="484"/>
        <end position="513"/>
    </location>
</feature>
<dbReference type="PANTHER" id="PTHR16127:SF13">
    <property type="entry name" value="GH01188P"/>
    <property type="match status" value="1"/>
</dbReference>
<proteinExistence type="inferred from homology"/>
<feature type="compositionally biased region" description="Low complexity" evidence="3">
    <location>
        <begin position="88"/>
        <end position="101"/>
    </location>
</feature>
<name>A0A8T2U4N4_CERRI</name>
<comment type="caution">
    <text evidence="4">The sequence shown here is derived from an EMBL/GenBank/DDBJ whole genome shotgun (WGS) entry which is preliminary data.</text>
</comment>
<protein>
    <recommendedName>
        <fullName evidence="6">Alpha-taxilin</fullName>
    </recommendedName>
</protein>
<reference evidence="4" key="1">
    <citation type="submission" date="2021-08" db="EMBL/GenBank/DDBJ databases">
        <title>WGS assembly of Ceratopteris richardii.</title>
        <authorList>
            <person name="Marchant D.B."/>
            <person name="Chen G."/>
            <person name="Jenkins J."/>
            <person name="Shu S."/>
            <person name="Leebens-Mack J."/>
            <person name="Grimwood J."/>
            <person name="Schmutz J."/>
            <person name="Soltis P."/>
            <person name="Soltis D."/>
            <person name="Chen Z.-H."/>
        </authorList>
    </citation>
    <scope>NUCLEOTIDE SEQUENCE</scope>
    <source>
        <strain evidence="4">Whitten #5841</strain>
        <tissue evidence="4">Leaf</tissue>
    </source>
</reference>
<dbReference type="PANTHER" id="PTHR16127">
    <property type="entry name" value="TAXILIN"/>
    <property type="match status" value="1"/>
</dbReference>